<dbReference type="AlphaFoldDB" id="A0AA47LQI6"/>
<dbReference type="InterPro" id="IPR014729">
    <property type="entry name" value="Rossmann-like_a/b/a_fold"/>
</dbReference>
<sequence>MYKHILVPVDLNDESFADKAVDHAVWLASQSGAKIHLLTVLPGIHNSMVASYFPEEAANKMKRDMKRNLQGFADKYVPKGVACQVSVEEGKPYKGIIKTAERIGCDLIVMPSHKRSRVNKMMLGSVAAKVLEGASVHVMVLKP</sequence>
<feature type="domain" description="UspA" evidence="3">
    <location>
        <begin position="1"/>
        <end position="142"/>
    </location>
</feature>
<dbReference type="PANTHER" id="PTHR46268">
    <property type="entry name" value="STRESS RESPONSE PROTEIN NHAX"/>
    <property type="match status" value="1"/>
</dbReference>
<accession>A0AA47LQI6</accession>
<comment type="subcellular location">
    <subcellularLocation>
        <location evidence="2">Cytoplasm</location>
    </subcellularLocation>
</comment>
<dbReference type="InterPro" id="IPR006015">
    <property type="entry name" value="Universal_stress_UspA"/>
</dbReference>
<dbReference type="Pfam" id="PF00582">
    <property type="entry name" value="Usp"/>
    <property type="match status" value="1"/>
</dbReference>
<dbReference type="RefSeq" id="WP_269578857.1">
    <property type="nucleotide sequence ID" value="NZ_CP114588.1"/>
</dbReference>
<name>A0AA47LQI6_9GAMM</name>
<protein>
    <recommendedName>
        <fullName evidence="2">Universal stress protein</fullName>
    </recommendedName>
</protein>
<dbReference type="Gene3D" id="3.40.50.620">
    <property type="entry name" value="HUPs"/>
    <property type="match status" value="1"/>
</dbReference>
<dbReference type="PRINTS" id="PR01438">
    <property type="entry name" value="UNVRSLSTRESS"/>
</dbReference>
<organism evidence="4 5">
    <name type="scientific">Salinivibrio kushneri</name>
    <dbReference type="NCBI Taxonomy" id="1908198"/>
    <lineage>
        <taxon>Bacteria</taxon>
        <taxon>Pseudomonadati</taxon>
        <taxon>Pseudomonadota</taxon>
        <taxon>Gammaproteobacteria</taxon>
        <taxon>Vibrionales</taxon>
        <taxon>Vibrionaceae</taxon>
        <taxon>Salinivibrio</taxon>
    </lineage>
</organism>
<evidence type="ECO:0000256" key="2">
    <source>
        <dbReference type="PIRNR" id="PIRNR006276"/>
    </source>
</evidence>
<evidence type="ECO:0000313" key="4">
    <source>
        <dbReference type="EMBL" id="WBA08388.1"/>
    </source>
</evidence>
<dbReference type="PANTHER" id="PTHR46268:SF6">
    <property type="entry name" value="UNIVERSAL STRESS PROTEIN UP12"/>
    <property type="match status" value="1"/>
</dbReference>
<gene>
    <name evidence="4" type="ORF">N8M53_11330</name>
</gene>
<dbReference type="Proteomes" id="UP001164748">
    <property type="component" value="Chromosome"/>
</dbReference>
<keyword evidence="2" id="KW-0963">Cytoplasm</keyword>
<dbReference type="EMBL" id="CP114588">
    <property type="protein sequence ID" value="WBA08388.1"/>
    <property type="molecule type" value="Genomic_DNA"/>
</dbReference>
<dbReference type="PIRSF" id="PIRSF006276">
    <property type="entry name" value="UspA"/>
    <property type="match status" value="1"/>
</dbReference>
<comment type="similarity">
    <text evidence="1 2">Belongs to the universal stress protein A family.</text>
</comment>
<dbReference type="CDD" id="cd00293">
    <property type="entry name" value="USP-like"/>
    <property type="match status" value="1"/>
</dbReference>
<evidence type="ECO:0000256" key="1">
    <source>
        <dbReference type="ARBA" id="ARBA00008791"/>
    </source>
</evidence>
<reference evidence="4" key="1">
    <citation type="submission" date="2022-09" db="EMBL/GenBank/DDBJ databases">
        <authorList>
            <person name="Li Z.-J."/>
        </authorList>
    </citation>
    <scope>NUCLEOTIDE SEQUENCE</scope>
    <source>
        <strain evidence="4">TGB11</strain>
    </source>
</reference>
<dbReference type="SUPFAM" id="SSF52402">
    <property type="entry name" value="Adenine nucleotide alpha hydrolases-like"/>
    <property type="match status" value="1"/>
</dbReference>
<dbReference type="InterPro" id="IPR006016">
    <property type="entry name" value="UspA"/>
</dbReference>
<proteinExistence type="inferred from homology"/>
<evidence type="ECO:0000259" key="3">
    <source>
        <dbReference type="Pfam" id="PF00582"/>
    </source>
</evidence>
<dbReference type="GO" id="GO:0005737">
    <property type="term" value="C:cytoplasm"/>
    <property type="evidence" value="ECO:0007669"/>
    <property type="project" value="UniProtKB-SubCell"/>
</dbReference>
<evidence type="ECO:0000313" key="5">
    <source>
        <dbReference type="Proteomes" id="UP001164748"/>
    </source>
</evidence>